<protein>
    <submittedName>
        <fullName evidence="1">Uncharacterized protein</fullName>
    </submittedName>
</protein>
<proteinExistence type="predicted"/>
<name>A0ACC6AMN5_NITWI</name>
<evidence type="ECO:0000313" key="2">
    <source>
        <dbReference type="Proteomes" id="UP001205486"/>
    </source>
</evidence>
<keyword evidence="2" id="KW-1185">Reference proteome</keyword>
<dbReference type="EMBL" id="JALJZS010000005">
    <property type="protein sequence ID" value="MCP2001118.1"/>
    <property type="molecule type" value="Genomic_DNA"/>
</dbReference>
<accession>A0ACC6AMN5</accession>
<gene>
    <name evidence="1" type="ORF">J2S34_003604</name>
</gene>
<reference evidence="1" key="1">
    <citation type="submission" date="2022-03" db="EMBL/GenBank/DDBJ databases">
        <title>Interactions between chemoautotrophic and heterotrophic bacteria.</title>
        <authorList>
            <person name="Santoro A."/>
        </authorList>
    </citation>
    <scope>NUCLEOTIDE SEQUENCE</scope>
    <source>
        <strain evidence="1">Nb-106</strain>
    </source>
</reference>
<sequence length="90" mass="9638">MTLMLPLALAFPSLWVVAPSRLAAAGVAAGYFLAASRGLPQGVATFFDTGLAWGIALWLLASSAFVVIHMVLWSCRADRHRPWASDSHLS</sequence>
<evidence type="ECO:0000313" key="1">
    <source>
        <dbReference type="EMBL" id="MCP2001118.1"/>
    </source>
</evidence>
<comment type="caution">
    <text evidence="1">The sequence shown here is derived from an EMBL/GenBank/DDBJ whole genome shotgun (WGS) entry which is preliminary data.</text>
</comment>
<dbReference type="Proteomes" id="UP001205486">
    <property type="component" value="Unassembled WGS sequence"/>
</dbReference>
<organism evidence="1 2">
    <name type="scientific">Nitrobacter winogradskyi</name>
    <name type="common">Nitrobacter agilis</name>
    <dbReference type="NCBI Taxonomy" id="913"/>
    <lineage>
        <taxon>Bacteria</taxon>
        <taxon>Pseudomonadati</taxon>
        <taxon>Pseudomonadota</taxon>
        <taxon>Alphaproteobacteria</taxon>
        <taxon>Hyphomicrobiales</taxon>
        <taxon>Nitrobacteraceae</taxon>
        <taxon>Nitrobacter</taxon>
    </lineage>
</organism>